<dbReference type="GO" id="GO:0004672">
    <property type="term" value="F:protein kinase activity"/>
    <property type="evidence" value="ECO:0000318"/>
    <property type="project" value="GO_Central"/>
</dbReference>
<dbReference type="eggNOG" id="KOG1187">
    <property type="taxonomic scope" value="Eukaryota"/>
</dbReference>
<dbReference type="Gene3D" id="3.30.200.20">
    <property type="entry name" value="Phosphorylase Kinase, domain 1"/>
    <property type="match status" value="1"/>
</dbReference>
<keyword evidence="12" id="KW-1185">Reference proteome</keyword>
<dbReference type="AlphaFoldDB" id="A0A022RV26"/>
<keyword evidence="3" id="KW-0808">Transferase</keyword>
<dbReference type="PANTHER" id="PTHR47985:SF2">
    <property type="entry name" value="SERINE_THREONINE-PROTEIN KINASE PBL7-RELATED"/>
    <property type="match status" value="1"/>
</dbReference>
<evidence type="ECO:0000256" key="4">
    <source>
        <dbReference type="ARBA" id="ARBA00022741"/>
    </source>
</evidence>
<keyword evidence="5 8" id="KW-0067">ATP-binding</keyword>
<dbReference type="PANTHER" id="PTHR47985">
    <property type="entry name" value="OS07G0668900 PROTEIN"/>
    <property type="match status" value="1"/>
</dbReference>
<dbReference type="EMBL" id="KI630229">
    <property type="protein sequence ID" value="EYU43909.1"/>
    <property type="molecule type" value="Genomic_DNA"/>
</dbReference>
<sequence>MGCLPCFGRIRRSGVNEESTNNSRGESSSAAQSSSNRVNLEAATPQGANANSKVFTFSELCEATNNFRPEGKIGEGGFGCVYKGCLPRTGQVVAVKRLNHSGMQGNQEFVVEVSMLTLLNDPNLINFIGYCADGDERILVYEYMPLGSLDAHLHDLQPDKQPLDWNTRMKIADGTARGLEYLHDRADLAVIFRDLKPSNILLGDGYVPKLSDFGLAKLGPVGDKSYVTTRVMGTHGYCAPEYALTGQLTSKSDIYTFGVVLLEIITGRKAFDRTRRGNDRVLVEWARPLFADERNFPNMANM</sequence>
<keyword evidence="7" id="KW-0449">Lipoprotein</keyword>
<dbReference type="PROSITE" id="PS00107">
    <property type="entry name" value="PROTEIN_KINASE_ATP"/>
    <property type="match status" value="1"/>
</dbReference>
<dbReference type="GO" id="GO:0004674">
    <property type="term" value="F:protein serine/threonine kinase activity"/>
    <property type="evidence" value="ECO:0007669"/>
    <property type="project" value="UniProtKB-KW"/>
</dbReference>
<name>A0A022RV26_ERYGU</name>
<dbReference type="InterPro" id="IPR000719">
    <property type="entry name" value="Prot_kinase_dom"/>
</dbReference>
<keyword evidence="6" id="KW-0472">Membrane</keyword>
<dbReference type="SUPFAM" id="SSF56112">
    <property type="entry name" value="Protein kinase-like (PK-like)"/>
    <property type="match status" value="1"/>
</dbReference>
<dbReference type="InterPro" id="IPR011009">
    <property type="entry name" value="Kinase-like_dom_sf"/>
</dbReference>
<gene>
    <name evidence="11" type="ORF">MIMGU_mgv1a0237771mg</name>
</gene>
<reference evidence="11 12" key="1">
    <citation type="journal article" date="2013" name="Proc. Natl. Acad. Sci. U.S.A.">
        <title>Fine-scale variation in meiotic recombination in Mimulus inferred from population shotgun sequencing.</title>
        <authorList>
            <person name="Hellsten U."/>
            <person name="Wright K.M."/>
            <person name="Jenkins J."/>
            <person name="Shu S."/>
            <person name="Yuan Y."/>
            <person name="Wessler S.R."/>
            <person name="Schmutz J."/>
            <person name="Willis J.H."/>
            <person name="Rokhsar D.S."/>
        </authorList>
    </citation>
    <scope>NUCLEOTIDE SEQUENCE [LARGE SCALE GENOMIC DNA]</scope>
    <source>
        <strain evidence="12">cv. DUN x IM62</strain>
    </source>
</reference>
<feature type="region of interest" description="Disordered" evidence="9">
    <location>
        <begin position="15"/>
        <end position="39"/>
    </location>
</feature>
<dbReference type="InterPro" id="IPR017441">
    <property type="entry name" value="Protein_kinase_ATP_BS"/>
</dbReference>
<evidence type="ECO:0000256" key="2">
    <source>
        <dbReference type="ARBA" id="ARBA00022527"/>
    </source>
</evidence>
<dbReference type="Proteomes" id="UP000030748">
    <property type="component" value="Unassembled WGS sequence"/>
</dbReference>
<evidence type="ECO:0000313" key="11">
    <source>
        <dbReference type="EMBL" id="EYU43909.1"/>
    </source>
</evidence>
<proteinExistence type="predicted"/>
<feature type="binding site" evidence="8">
    <location>
        <position position="96"/>
    </location>
    <ligand>
        <name>ATP</name>
        <dbReference type="ChEBI" id="CHEBI:30616"/>
    </ligand>
</feature>
<evidence type="ECO:0000313" key="12">
    <source>
        <dbReference type="Proteomes" id="UP000030748"/>
    </source>
</evidence>
<dbReference type="GO" id="GO:0005524">
    <property type="term" value="F:ATP binding"/>
    <property type="evidence" value="ECO:0007669"/>
    <property type="project" value="UniProtKB-UniRule"/>
</dbReference>
<feature type="non-terminal residue" evidence="11">
    <location>
        <position position="302"/>
    </location>
</feature>
<evidence type="ECO:0000259" key="10">
    <source>
        <dbReference type="PROSITE" id="PS50011"/>
    </source>
</evidence>
<comment type="subcellular location">
    <subcellularLocation>
        <location evidence="1">Cell membrane</location>
        <topology evidence="1">Lipid-anchor</topology>
    </subcellularLocation>
</comment>
<evidence type="ECO:0000256" key="3">
    <source>
        <dbReference type="ARBA" id="ARBA00022679"/>
    </source>
</evidence>
<evidence type="ECO:0000256" key="6">
    <source>
        <dbReference type="ARBA" id="ARBA00023136"/>
    </source>
</evidence>
<evidence type="ECO:0000256" key="7">
    <source>
        <dbReference type="ARBA" id="ARBA00023288"/>
    </source>
</evidence>
<feature type="compositionally biased region" description="Polar residues" evidence="9">
    <location>
        <begin position="16"/>
        <end position="26"/>
    </location>
</feature>
<evidence type="ECO:0000256" key="1">
    <source>
        <dbReference type="ARBA" id="ARBA00004193"/>
    </source>
</evidence>
<keyword evidence="2" id="KW-0723">Serine/threonine-protein kinase</keyword>
<dbReference type="SMART" id="SM00220">
    <property type="entry name" value="S_TKc"/>
    <property type="match status" value="1"/>
</dbReference>
<organism evidence="11 12">
    <name type="scientific">Erythranthe guttata</name>
    <name type="common">Yellow monkey flower</name>
    <name type="synonym">Mimulus guttatus</name>
    <dbReference type="NCBI Taxonomy" id="4155"/>
    <lineage>
        <taxon>Eukaryota</taxon>
        <taxon>Viridiplantae</taxon>
        <taxon>Streptophyta</taxon>
        <taxon>Embryophyta</taxon>
        <taxon>Tracheophyta</taxon>
        <taxon>Spermatophyta</taxon>
        <taxon>Magnoliopsida</taxon>
        <taxon>eudicotyledons</taxon>
        <taxon>Gunneridae</taxon>
        <taxon>Pentapetalae</taxon>
        <taxon>asterids</taxon>
        <taxon>lamiids</taxon>
        <taxon>Lamiales</taxon>
        <taxon>Phrymaceae</taxon>
        <taxon>Erythranthe</taxon>
    </lineage>
</organism>
<dbReference type="PROSITE" id="PS50011">
    <property type="entry name" value="PROTEIN_KINASE_DOM"/>
    <property type="match status" value="1"/>
</dbReference>
<dbReference type="Gene3D" id="1.10.510.10">
    <property type="entry name" value="Transferase(Phosphotransferase) domain 1"/>
    <property type="match status" value="1"/>
</dbReference>
<dbReference type="FunFam" id="1.10.510.10:FF:001424">
    <property type="entry name" value="Protein kinase superfamily protein"/>
    <property type="match status" value="1"/>
</dbReference>
<evidence type="ECO:0000256" key="8">
    <source>
        <dbReference type="PROSITE-ProRule" id="PRU10141"/>
    </source>
</evidence>
<feature type="domain" description="Protein kinase" evidence="10">
    <location>
        <begin position="67"/>
        <end position="302"/>
    </location>
</feature>
<accession>A0A022RV26</accession>
<dbReference type="GO" id="GO:0005886">
    <property type="term" value="C:plasma membrane"/>
    <property type="evidence" value="ECO:0000318"/>
    <property type="project" value="GO_Central"/>
</dbReference>
<dbReference type="FunFam" id="3.30.200.20:FF:000178">
    <property type="entry name" value="serine/threonine-protein kinase PBS1-like"/>
    <property type="match status" value="1"/>
</dbReference>
<keyword evidence="4 8" id="KW-0547">Nucleotide-binding</keyword>
<dbReference type="Pfam" id="PF00069">
    <property type="entry name" value="Pkinase"/>
    <property type="match status" value="1"/>
</dbReference>
<keyword evidence="2" id="KW-0418">Kinase</keyword>
<protein>
    <recommendedName>
        <fullName evidence="10">Protein kinase domain-containing protein</fullName>
    </recommendedName>
</protein>
<evidence type="ECO:0000256" key="9">
    <source>
        <dbReference type="SAM" id="MobiDB-lite"/>
    </source>
</evidence>
<dbReference type="STRING" id="4155.A0A022RV26"/>
<evidence type="ECO:0000256" key="5">
    <source>
        <dbReference type="ARBA" id="ARBA00022840"/>
    </source>
</evidence>